<protein>
    <recommendedName>
        <fullName evidence="8">DoxX</fullName>
    </recommendedName>
</protein>
<dbReference type="GO" id="GO:0016020">
    <property type="term" value="C:membrane"/>
    <property type="evidence" value="ECO:0007669"/>
    <property type="project" value="UniProtKB-SubCell"/>
</dbReference>
<sequence length="133" mass="14265">MQVSKTRRIAGWVLTVLVAVFLIGPSAGGKFADWEGKAEMFDHLGYSLELMKQIGVVEVIVALLLLIPQTSFVGAILVTGYLGGATATHVRVGEAFFFPIVIGVLMWIGLGLRRPEVFRLAFAGNPGEPGHDA</sequence>
<evidence type="ECO:0000256" key="3">
    <source>
        <dbReference type="ARBA" id="ARBA00022989"/>
    </source>
</evidence>
<accession>A0A5C5YR81</accession>
<dbReference type="EMBL" id="SJPO01000004">
    <property type="protein sequence ID" value="TWT77426.1"/>
    <property type="molecule type" value="Genomic_DNA"/>
</dbReference>
<dbReference type="AlphaFoldDB" id="A0A5C5YR81"/>
<organism evidence="6 7">
    <name type="scientific">Posidoniimonas polymericola</name>
    <dbReference type="NCBI Taxonomy" id="2528002"/>
    <lineage>
        <taxon>Bacteria</taxon>
        <taxon>Pseudomonadati</taxon>
        <taxon>Planctomycetota</taxon>
        <taxon>Planctomycetia</taxon>
        <taxon>Pirellulales</taxon>
        <taxon>Lacipirellulaceae</taxon>
        <taxon>Posidoniimonas</taxon>
    </lineage>
</organism>
<keyword evidence="3 5" id="KW-1133">Transmembrane helix</keyword>
<gene>
    <name evidence="6" type="ORF">Pla123a_20870</name>
</gene>
<dbReference type="OrthoDB" id="9811373at2"/>
<name>A0A5C5YR81_9BACT</name>
<keyword evidence="7" id="KW-1185">Reference proteome</keyword>
<evidence type="ECO:0000256" key="4">
    <source>
        <dbReference type="ARBA" id="ARBA00023136"/>
    </source>
</evidence>
<evidence type="ECO:0000256" key="2">
    <source>
        <dbReference type="ARBA" id="ARBA00022692"/>
    </source>
</evidence>
<comment type="caution">
    <text evidence="6">The sequence shown here is derived from an EMBL/GenBank/DDBJ whole genome shotgun (WGS) entry which is preliminary data.</text>
</comment>
<keyword evidence="2 5" id="KW-0812">Transmembrane</keyword>
<evidence type="ECO:0000256" key="5">
    <source>
        <dbReference type="SAM" id="Phobius"/>
    </source>
</evidence>
<evidence type="ECO:0008006" key="8">
    <source>
        <dbReference type="Google" id="ProtNLM"/>
    </source>
</evidence>
<feature type="transmembrane region" description="Helical" evidence="5">
    <location>
        <begin position="95"/>
        <end position="112"/>
    </location>
</feature>
<feature type="transmembrane region" description="Helical" evidence="5">
    <location>
        <begin position="59"/>
        <end position="83"/>
    </location>
</feature>
<dbReference type="Proteomes" id="UP000318478">
    <property type="component" value="Unassembled WGS sequence"/>
</dbReference>
<evidence type="ECO:0000256" key="1">
    <source>
        <dbReference type="ARBA" id="ARBA00004141"/>
    </source>
</evidence>
<proteinExistence type="predicted"/>
<evidence type="ECO:0000313" key="6">
    <source>
        <dbReference type="EMBL" id="TWT77426.1"/>
    </source>
</evidence>
<dbReference type="RefSeq" id="WP_146586555.1">
    <property type="nucleotide sequence ID" value="NZ_SJPO01000004.1"/>
</dbReference>
<dbReference type="InterPro" id="IPR032808">
    <property type="entry name" value="DoxX"/>
</dbReference>
<comment type="subcellular location">
    <subcellularLocation>
        <location evidence="1">Membrane</location>
        <topology evidence="1">Multi-pass membrane protein</topology>
    </subcellularLocation>
</comment>
<dbReference type="Pfam" id="PF13564">
    <property type="entry name" value="DoxX_2"/>
    <property type="match status" value="1"/>
</dbReference>
<keyword evidence="4 5" id="KW-0472">Membrane</keyword>
<reference evidence="6 7" key="1">
    <citation type="submission" date="2019-02" db="EMBL/GenBank/DDBJ databases">
        <title>Deep-cultivation of Planctomycetes and their phenomic and genomic characterization uncovers novel biology.</title>
        <authorList>
            <person name="Wiegand S."/>
            <person name="Jogler M."/>
            <person name="Boedeker C."/>
            <person name="Pinto D."/>
            <person name="Vollmers J."/>
            <person name="Rivas-Marin E."/>
            <person name="Kohn T."/>
            <person name="Peeters S.H."/>
            <person name="Heuer A."/>
            <person name="Rast P."/>
            <person name="Oberbeckmann S."/>
            <person name="Bunk B."/>
            <person name="Jeske O."/>
            <person name="Meyerdierks A."/>
            <person name="Storesund J.E."/>
            <person name="Kallscheuer N."/>
            <person name="Luecker S."/>
            <person name="Lage O.M."/>
            <person name="Pohl T."/>
            <person name="Merkel B.J."/>
            <person name="Hornburger P."/>
            <person name="Mueller R.-W."/>
            <person name="Bruemmer F."/>
            <person name="Labrenz M."/>
            <person name="Spormann A.M."/>
            <person name="Op Den Camp H."/>
            <person name="Overmann J."/>
            <person name="Amann R."/>
            <person name="Jetten M.S.M."/>
            <person name="Mascher T."/>
            <person name="Medema M.H."/>
            <person name="Devos D.P."/>
            <person name="Kaster A.-K."/>
            <person name="Ovreas L."/>
            <person name="Rohde M."/>
            <person name="Galperin M.Y."/>
            <person name="Jogler C."/>
        </authorList>
    </citation>
    <scope>NUCLEOTIDE SEQUENCE [LARGE SCALE GENOMIC DNA]</scope>
    <source>
        <strain evidence="6 7">Pla123a</strain>
    </source>
</reference>
<evidence type="ECO:0000313" key="7">
    <source>
        <dbReference type="Proteomes" id="UP000318478"/>
    </source>
</evidence>